<evidence type="ECO:0008006" key="3">
    <source>
        <dbReference type="Google" id="ProtNLM"/>
    </source>
</evidence>
<dbReference type="Proteomes" id="UP000189545">
    <property type="component" value="Chromosome"/>
</dbReference>
<evidence type="ECO:0000313" key="2">
    <source>
        <dbReference type="Proteomes" id="UP000189545"/>
    </source>
</evidence>
<dbReference type="RefSeq" id="WP_237157956.1">
    <property type="nucleotide sequence ID" value="NZ_CP014782.1"/>
</dbReference>
<dbReference type="InterPro" id="IPR010315">
    <property type="entry name" value="DUF915_hydro-like"/>
</dbReference>
<dbReference type="KEGG" id="spsw:Sps_05324"/>
<dbReference type="PROSITE" id="PS51257">
    <property type="entry name" value="PROKAR_LIPOPROTEIN"/>
    <property type="match status" value="1"/>
</dbReference>
<keyword evidence="2" id="KW-1185">Reference proteome</keyword>
<proteinExistence type="predicted"/>
<dbReference type="STRING" id="225848.Sps_05324"/>
<name>A0A1S6HXY4_9GAMM</name>
<dbReference type="Gene3D" id="3.40.50.1820">
    <property type="entry name" value="alpha/beta hydrolase"/>
    <property type="match status" value="1"/>
</dbReference>
<protein>
    <recommendedName>
        <fullName evidence="3">Alpha/beta hydrolase family</fullName>
    </recommendedName>
</protein>
<dbReference type="SUPFAM" id="SSF53474">
    <property type="entry name" value="alpha/beta-Hydrolases"/>
    <property type="match status" value="1"/>
</dbReference>
<dbReference type="AlphaFoldDB" id="A0A1S6HXY4"/>
<dbReference type="EMBL" id="CP014782">
    <property type="protein sequence ID" value="AQS40393.1"/>
    <property type="molecule type" value="Genomic_DNA"/>
</dbReference>
<sequence length="413" mass="46189">MDFYRLIALAFAMIFLSACSQFRHLAKDVETLNLKYVQYEVQVSNRTETDTLILVLLEDINAEKIDGLDVMLGDNDITLQATSSSRYLFVFIDKNSDLRFQNNEEYELVSLSQADSNNRLSVSLNANEKDYPPNLVDKPLKKITNLKISQAKFDLVTSLSDSQFDRESAKLGMWQPVTHLQEGKSGLFFLQSYDAHKIPVILVHGMAGTARDFEPLIAGINQEKYQIWVFNYPSGLPLLMVAKGLDNLVNILKAKYQFEQAHLVAHSMGGLVSKAYLNICTKAGSCNEIISFTSISSPFGGVSSAQSGVDYAPVVMPSWRDLAPSSEFMEDLFTSTEAMPPHLLNFGFKISGLINQKSSDGVISLSSQLNQQAQQSSDMIRGYDENHVGILNNKQLHKSIAEFWRETEGRKEP</sequence>
<reference evidence="1 2" key="1">
    <citation type="submission" date="2016-03" db="EMBL/GenBank/DDBJ databases">
        <title>Complete genome sequence of Shewanella psychrophila WP2, a deep sea bacterium isolated from west Pacific sediment.</title>
        <authorList>
            <person name="Xu G."/>
            <person name="Jian H."/>
        </authorList>
    </citation>
    <scope>NUCLEOTIDE SEQUENCE [LARGE SCALE GENOMIC DNA]</scope>
    <source>
        <strain evidence="1 2">WP2</strain>
    </source>
</reference>
<dbReference type="PANTHER" id="PTHR37946:SF1">
    <property type="entry name" value="SLL1969 PROTEIN"/>
    <property type="match status" value="1"/>
</dbReference>
<dbReference type="Pfam" id="PF06028">
    <property type="entry name" value="DUF915"/>
    <property type="match status" value="1"/>
</dbReference>
<gene>
    <name evidence="1" type="ORF">Sps_05324</name>
</gene>
<evidence type="ECO:0000313" key="1">
    <source>
        <dbReference type="EMBL" id="AQS40393.1"/>
    </source>
</evidence>
<accession>A0A1S6HXY4</accession>
<dbReference type="PANTHER" id="PTHR37946">
    <property type="entry name" value="SLL1969 PROTEIN"/>
    <property type="match status" value="1"/>
</dbReference>
<dbReference type="InterPro" id="IPR029058">
    <property type="entry name" value="AB_hydrolase_fold"/>
</dbReference>
<organism evidence="1 2">
    <name type="scientific">Shewanella psychrophila</name>
    <dbReference type="NCBI Taxonomy" id="225848"/>
    <lineage>
        <taxon>Bacteria</taxon>
        <taxon>Pseudomonadati</taxon>
        <taxon>Pseudomonadota</taxon>
        <taxon>Gammaproteobacteria</taxon>
        <taxon>Alteromonadales</taxon>
        <taxon>Shewanellaceae</taxon>
        <taxon>Shewanella</taxon>
    </lineage>
</organism>